<evidence type="ECO:0000256" key="3">
    <source>
        <dbReference type="ARBA" id="ARBA00022692"/>
    </source>
</evidence>
<feature type="domain" description="ABC3 transporter permease C-terminal" evidence="7">
    <location>
        <begin position="272"/>
        <end position="389"/>
    </location>
</feature>
<keyword evidence="2" id="KW-1003">Cell membrane</keyword>
<accession>A0ABU2LJX5</accession>
<sequence>MLRYAWWTLRARRAGFVGAFLALCCAAALVTACGGLLETGLRGEIGTERYAAAPVVVAADQNVHHETRKGDKVKHKAKPVSERVWLPAGTAGAVAGVPGVGRVVPEVTFPAAVVGAEGGPESLGHAWSSAALTPFTVRDGGRAPAAGDEIVVDAGLARRAGIAVGDAVTVQATDAPAAYTVVGVAEGAVREQSAVFFAEDEARRLAGHDGRDTVLGVFPAEGVPADELAARLGEALRDTSAVVRTGGERGEVEFLDAAQARVRLVSMGGAIGGTGLLVAVLVVVGTLTLATQQRHRELALLRAIAATPRQTRRLIGREALIVGLLAGGCGAVAGQPLAALLHARLTELGTVPETVERVASPFPAVAAVLATLFAAWLAARLAARRTARIRPAEALTESAVDVRGVAWGRLLAGGLVLAGGVVLLVVLSALRTEPAATPVTYLAVLVLCVAVALLGPVLARGAFAVLGVPLRLSRVSGHLAAHHARAGARRLAAVITPLTLLVAMAAVIVFSQPTLGAAAERQARDGVVAEHAVVSDGGLGVPTVVGDRLRSVPGVTAVTEVSHTEVRTPGLDRYRTQGVTSGPGLAETLDLGVVAGSLADLDEDGVAVSELVADRHGLRPGDAFPLVLGDNTPVTPTVVAVYERRLGFGELTLDRGLVAAHVDDPLAEATLVASDGSVDAAELAAAVSEFRWLAVRDGGALADRVAEGRRADAEVAFLGMGLVLAFTTIAAVNTLAMATADRAREFALLRLIGTSRRQVLRMLRLESLTVAATAVLLGTGIALATLAAFSGGMTGRVAPAVSATGYAPLVAAVVGLTLLATAIPARVALRAAAVRVS</sequence>
<reference evidence="9" key="1">
    <citation type="submission" date="2023-07" db="EMBL/GenBank/DDBJ databases">
        <title>30 novel species of actinomycetes from the DSMZ collection.</title>
        <authorList>
            <person name="Nouioui I."/>
        </authorList>
    </citation>
    <scope>NUCLEOTIDE SEQUENCE [LARGE SCALE GENOMIC DNA]</scope>
    <source>
        <strain evidence="9">DSM 44918</strain>
    </source>
</reference>
<evidence type="ECO:0000313" key="9">
    <source>
        <dbReference type="Proteomes" id="UP001183420"/>
    </source>
</evidence>
<feature type="transmembrane region" description="Helical" evidence="6">
    <location>
        <begin position="442"/>
        <end position="470"/>
    </location>
</feature>
<feature type="transmembrane region" description="Helical" evidence="6">
    <location>
        <begin position="264"/>
        <end position="290"/>
    </location>
</feature>
<organism evidence="8 9">
    <name type="scientific">Streptomyces millisiae</name>
    <dbReference type="NCBI Taxonomy" id="3075542"/>
    <lineage>
        <taxon>Bacteria</taxon>
        <taxon>Bacillati</taxon>
        <taxon>Actinomycetota</taxon>
        <taxon>Actinomycetes</taxon>
        <taxon>Kitasatosporales</taxon>
        <taxon>Streptomycetaceae</taxon>
        <taxon>Streptomyces</taxon>
    </lineage>
</organism>
<gene>
    <name evidence="8" type="ORF">RNC47_05980</name>
</gene>
<proteinExistence type="predicted"/>
<dbReference type="InterPro" id="IPR003838">
    <property type="entry name" value="ABC3_permease_C"/>
</dbReference>
<protein>
    <submittedName>
        <fullName evidence="8">ABC transporter permease</fullName>
    </submittedName>
</protein>
<feature type="transmembrane region" description="Helical" evidence="6">
    <location>
        <begin position="715"/>
        <end position="740"/>
    </location>
</feature>
<dbReference type="PANTHER" id="PTHR30287:SF1">
    <property type="entry name" value="INNER MEMBRANE PROTEIN"/>
    <property type="match status" value="1"/>
</dbReference>
<dbReference type="RefSeq" id="WP_311596162.1">
    <property type="nucleotide sequence ID" value="NZ_JAVREM010000004.1"/>
</dbReference>
<comment type="subcellular location">
    <subcellularLocation>
        <location evidence="1">Cell membrane</location>
        <topology evidence="1">Multi-pass membrane protein</topology>
    </subcellularLocation>
</comment>
<dbReference type="Proteomes" id="UP001183420">
    <property type="component" value="Unassembled WGS sequence"/>
</dbReference>
<dbReference type="InterPro" id="IPR038766">
    <property type="entry name" value="Membrane_comp_ABC_pdt"/>
</dbReference>
<dbReference type="EMBL" id="JAVREM010000004">
    <property type="protein sequence ID" value="MDT0317891.1"/>
    <property type="molecule type" value="Genomic_DNA"/>
</dbReference>
<evidence type="ECO:0000256" key="1">
    <source>
        <dbReference type="ARBA" id="ARBA00004651"/>
    </source>
</evidence>
<feature type="transmembrane region" description="Helical" evidence="6">
    <location>
        <begin position="809"/>
        <end position="829"/>
    </location>
</feature>
<feature type="transmembrane region" description="Helical" evidence="6">
    <location>
        <begin position="765"/>
        <end position="789"/>
    </location>
</feature>
<name>A0ABU2LJX5_9ACTN</name>
<evidence type="ECO:0000256" key="5">
    <source>
        <dbReference type="ARBA" id="ARBA00023136"/>
    </source>
</evidence>
<keyword evidence="5 6" id="KW-0472">Membrane</keyword>
<feature type="transmembrane region" description="Helical" evidence="6">
    <location>
        <begin position="410"/>
        <end position="430"/>
    </location>
</feature>
<dbReference type="PROSITE" id="PS51257">
    <property type="entry name" value="PROKAR_LIPOPROTEIN"/>
    <property type="match status" value="1"/>
</dbReference>
<feature type="domain" description="ABC3 transporter permease C-terminal" evidence="7">
    <location>
        <begin position="720"/>
        <end position="830"/>
    </location>
</feature>
<evidence type="ECO:0000256" key="6">
    <source>
        <dbReference type="SAM" id="Phobius"/>
    </source>
</evidence>
<keyword evidence="4 6" id="KW-1133">Transmembrane helix</keyword>
<keyword evidence="9" id="KW-1185">Reference proteome</keyword>
<evidence type="ECO:0000259" key="7">
    <source>
        <dbReference type="Pfam" id="PF02687"/>
    </source>
</evidence>
<comment type="caution">
    <text evidence="8">The sequence shown here is derived from an EMBL/GenBank/DDBJ whole genome shotgun (WGS) entry which is preliminary data.</text>
</comment>
<dbReference type="Pfam" id="PF02687">
    <property type="entry name" value="FtsX"/>
    <property type="match status" value="2"/>
</dbReference>
<feature type="transmembrane region" description="Helical" evidence="6">
    <location>
        <begin position="491"/>
        <end position="511"/>
    </location>
</feature>
<keyword evidence="3 6" id="KW-0812">Transmembrane</keyword>
<evidence type="ECO:0000256" key="4">
    <source>
        <dbReference type="ARBA" id="ARBA00022989"/>
    </source>
</evidence>
<feature type="transmembrane region" description="Helical" evidence="6">
    <location>
        <begin position="319"/>
        <end position="342"/>
    </location>
</feature>
<evidence type="ECO:0000313" key="8">
    <source>
        <dbReference type="EMBL" id="MDT0317891.1"/>
    </source>
</evidence>
<feature type="transmembrane region" description="Helical" evidence="6">
    <location>
        <begin position="362"/>
        <end position="383"/>
    </location>
</feature>
<evidence type="ECO:0000256" key="2">
    <source>
        <dbReference type="ARBA" id="ARBA00022475"/>
    </source>
</evidence>
<dbReference type="PANTHER" id="PTHR30287">
    <property type="entry name" value="MEMBRANE COMPONENT OF PREDICTED ABC SUPERFAMILY METABOLITE UPTAKE TRANSPORTER"/>
    <property type="match status" value="1"/>
</dbReference>